<gene>
    <name evidence="2" type="ORF">GZ77_21255</name>
</gene>
<comment type="caution">
    <text evidence="2">The sequence shown here is derived from an EMBL/GenBank/DDBJ whole genome shotgun (WGS) entry which is preliminary data.</text>
</comment>
<organism evidence="2 3">
    <name type="scientific">Endozoicomonas montiporae</name>
    <dbReference type="NCBI Taxonomy" id="1027273"/>
    <lineage>
        <taxon>Bacteria</taxon>
        <taxon>Pseudomonadati</taxon>
        <taxon>Pseudomonadota</taxon>
        <taxon>Gammaproteobacteria</taxon>
        <taxon>Oceanospirillales</taxon>
        <taxon>Endozoicomonadaceae</taxon>
        <taxon>Endozoicomonas</taxon>
    </lineage>
</organism>
<feature type="chain" id="PRO_5001760509" evidence="1">
    <location>
        <begin position="28"/>
        <end position="234"/>
    </location>
</feature>
<name>A0A081N3D6_9GAMM</name>
<dbReference type="EMBL" id="JOKG01000004">
    <property type="protein sequence ID" value="KEQ12959.1"/>
    <property type="molecule type" value="Genomic_DNA"/>
</dbReference>
<dbReference type="RefSeq" id="WP_034878418.1">
    <property type="nucleotide sequence ID" value="NZ_JOKG01000004.1"/>
</dbReference>
<protein>
    <submittedName>
        <fullName evidence="2">Uncharacterized protein</fullName>
    </submittedName>
</protein>
<reference evidence="2 3" key="1">
    <citation type="submission" date="2014-06" db="EMBL/GenBank/DDBJ databases">
        <title>Whole Genome Sequences of Three Symbiotic Endozoicomonas Bacteria.</title>
        <authorList>
            <person name="Neave M.J."/>
            <person name="Apprill A."/>
            <person name="Voolstra C.R."/>
        </authorList>
    </citation>
    <scope>NUCLEOTIDE SEQUENCE [LARGE SCALE GENOMIC DNA]</scope>
    <source>
        <strain evidence="2 3">LMG 24815</strain>
    </source>
</reference>
<sequence length="234" mass="26086">MKTRAFKTHKTLLLGIIVVTLSFKGFANKTSSCTGACSQRCDHCSDIELSDVQNANHALTTIPLIGVDPELILLGAINIMILMNGGEIIKPEDIEGDEIFVRAVQNECFENVSSLLIYVCDAMPGIVSSSDSVRILISKNDKKELHSSLRRWINELFKAGTHIKDGYHIFEITLHSGYVGRYAMVVKNGKFYFISKTLTCSFTQTASILIFLHFNIGRLDTRTVKYTFLPSIDT</sequence>
<dbReference type="Proteomes" id="UP000028006">
    <property type="component" value="Unassembled WGS sequence"/>
</dbReference>
<dbReference type="AlphaFoldDB" id="A0A081N3D6"/>
<keyword evidence="3" id="KW-1185">Reference proteome</keyword>
<evidence type="ECO:0000313" key="3">
    <source>
        <dbReference type="Proteomes" id="UP000028006"/>
    </source>
</evidence>
<keyword evidence="1" id="KW-0732">Signal</keyword>
<evidence type="ECO:0000256" key="1">
    <source>
        <dbReference type="SAM" id="SignalP"/>
    </source>
</evidence>
<proteinExistence type="predicted"/>
<accession>A0A081N3D6</accession>
<evidence type="ECO:0000313" key="2">
    <source>
        <dbReference type="EMBL" id="KEQ12959.1"/>
    </source>
</evidence>
<feature type="signal peptide" evidence="1">
    <location>
        <begin position="1"/>
        <end position="27"/>
    </location>
</feature>